<dbReference type="Gene3D" id="1.10.287.130">
    <property type="match status" value="1"/>
</dbReference>
<dbReference type="EMBL" id="JYHA01000033">
    <property type="protein sequence ID" value="KKB96660.1"/>
    <property type="molecule type" value="Genomic_DNA"/>
</dbReference>
<feature type="transmembrane region" description="Helical" evidence="5">
    <location>
        <begin position="156"/>
        <end position="175"/>
    </location>
</feature>
<protein>
    <recommendedName>
        <fullName evidence="2">histidine kinase</fullName>
        <ecNumber evidence="2">2.7.13.3</ecNumber>
    </recommendedName>
</protein>
<dbReference type="GO" id="GO:0000155">
    <property type="term" value="F:phosphorelay sensor kinase activity"/>
    <property type="evidence" value="ECO:0007669"/>
    <property type="project" value="InterPro"/>
</dbReference>
<dbReference type="InterPro" id="IPR003661">
    <property type="entry name" value="HisK_dim/P_dom"/>
</dbReference>
<feature type="transmembrane region" description="Helical" evidence="5">
    <location>
        <begin position="76"/>
        <end position="98"/>
    </location>
</feature>
<keyword evidence="3" id="KW-0808">Transferase</keyword>
<evidence type="ECO:0000259" key="6">
    <source>
        <dbReference type="Pfam" id="PF00512"/>
    </source>
</evidence>
<accession>A0A0F5MPE3</accession>
<dbReference type="CDD" id="cd00082">
    <property type="entry name" value="HisKA"/>
    <property type="match status" value="1"/>
</dbReference>
<dbReference type="SUPFAM" id="SSF47384">
    <property type="entry name" value="Homodimeric domain of signal transducing histidine kinase"/>
    <property type="match status" value="1"/>
</dbReference>
<gene>
    <name evidence="7" type="ORF">SZ25_00243</name>
</gene>
<keyword evidence="5" id="KW-0812">Transmembrane</keyword>
<proteinExistence type="predicted"/>
<feature type="transmembrane region" description="Helical" evidence="5">
    <location>
        <begin position="20"/>
        <end position="39"/>
    </location>
</feature>
<feature type="transmembrane region" description="Helical" evidence="5">
    <location>
        <begin position="51"/>
        <end position="69"/>
    </location>
</feature>
<evidence type="ECO:0000313" key="7">
    <source>
        <dbReference type="EMBL" id="KKB96660.1"/>
    </source>
</evidence>
<organism evidence="7 8">
    <name type="scientific">Candidatus Arcanibacter lacustris</name>
    <dbReference type="NCBI Taxonomy" id="1607817"/>
    <lineage>
        <taxon>Bacteria</taxon>
        <taxon>Pseudomonadati</taxon>
        <taxon>Pseudomonadota</taxon>
        <taxon>Alphaproteobacteria</taxon>
        <taxon>Rickettsiales</taxon>
        <taxon>Candidatus Arcanibacter</taxon>
    </lineage>
</organism>
<feature type="transmembrane region" description="Helical" evidence="5">
    <location>
        <begin position="104"/>
        <end position="121"/>
    </location>
</feature>
<reference evidence="7 8" key="1">
    <citation type="submission" date="2015-02" db="EMBL/GenBank/DDBJ databases">
        <title>Single cell genomics of a rare environmental alphaproteobacterium provides unique insights into Rickettsiaceae evolution.</title>
        <authorList>
            <person name="Martijn J."/>
            <person name="Schulz F."/>
            <person name="Zaremba-Niedzwiedzka K."/>
            <person name="Viklund J."/>
            <person name="Stepanauskas R."/>
            <person name="Andersson S.G.E."/>
            <person name="Horn M."/>
            <person name="Guy L."/>
            <person name="Ettema T.J.G."/>
        </authorList>
    </citation>
    <scope>NUCLEOTIDE SEQUENCE [LARGE SCALE GENOMIC DNA]</scope>
    <source>
        <strain evidence="7 8">SCGC AAA041-L04</strain>
    </source>
</reference>
<evidence type="ECO:0000256" key="5">
    <source>
        <dbReference type="SAM" id="Phobius"/>
    </source>
</evidence>
<dbReference type="InterPro" id="IPR036097">
    <property type="entry name" value="HisK_dim/P_sf"/>
</dbReference>
<dbReference type="AlphaFoldDB" id="A0A0F5MPE3"/>
<evidence type="ECO:0000313" key="8">
    <source>
        <dbReference type="Proteomes" id="UP000033358"/>
    </source>
</evidence>
<feature type="transmembrane region" description="Helical" evidence="5">
    <location>
        <begin position="126"/>
        <end position="144"/>
    </location>
</feature>
<evidence type="ECO:0000256" key="4">
    <source>
        <dbReference type="ARBA" id="ARBA00022777"/>
    </source>
</evidence>
<comment type="caution">
    <text evidence="7">The sequence shown here is derived from an EMBL/GenBank/DDBJ whole genome shotgun (WGS) entry which is preliminary data.</text>
</comment>
<keyword evidence="5" id="KW-0472">Membrane</keyword>
<evidence type="ECO:0000256" key="3">
    <source>
        <dbReference type="ARBA" id="ARBA00022679"/>
    </source>
</evidence>
<evidence type="ECO:0000256" key="1">
    <source>
        <dbReference type="ARBA" id="ARBA00000085"/>
    </source>
</evidence>
<sequence>MDMVLKLADLADKRVKKCGAQYYTFAIFVIIHYPISYYYEISTPGLVTNLWVRLVPILLCCFLILKNYWPEKSKKFIPLFWYLTVTISIPFVAVFQLLKNNFSIEWLVNFNIGMIIVIFLLDWLSFLIVAFIGLILGIIIFYSTGNHFSPLPDHHFYSLSFFMLFYIFFCGVIFNRNKEVYMSYMQRIKDDLNMNLENLVKERTIELQKNKEELEHALSAKNEFLNNMSHEIRTPVTGFLGISEGLVSQRILRNSNMCKI</sequence>
<keyword evidence="4" id="KW-0418">Kinase</keyword>
<keyword evidence="5" id="KW-1133">Transmembrane helix</keyword>
<feature type="domain" description="Signal transduction histidine kinase dimerisation/phosphoacceptor" evidence="6">
    <location>
        <begin position="220"/>
        <end position="246"/>
    </location>
</feature>
<dbReference type="Proteomes" id="UP000033358">
    <property type="component" value="Unassembled WGS sequence"/>
</dbReference>
<dbReference type="GO" id="GO:0009927">
    <property type="term" value="F:histidine phosphotransfer kinase activity"/>
    <property type="evidence" value="ECO:0007669"/>
    <property type="project" value="TreeGrafter"/>
</dbReference>
<dbReference type="PANTHER" id="PTHR43047">
    <property type="entry name" value="TWO-COMPONENT HISTIDINE PROTEIN KINASE"/>
    <property type="match status" value="1"/>
</dbReference>
<comment type="catalytic activity">
    <reaction evidence="1">
        <text>ATP + protein L-histidine = ADP + protein N-phospho-L-histidine.</text>
        <dbReference type="EC" id="2.7.13.3"/>
    </reaction>
</comment>
<dbReference type="PANTHER" id="PTHR43047:SF63">
    <property type="entry name" value="HISTIDINE KINASE"/>
    <property type="match status" value="1"/>
</dbReference>
<dbReference type="EC" id="2.7.13.3" evidence="2"/>
<keyword evidence="8" id="KW-1185">Reference proteome</keyword>
<name>A0A0F5MPE3_9RICK</name>
<evidence type="ECO:0000256" key="2">
    <source>
        <dbReference type="ARBA" id="ARBA00012438"/>
    </source>
</evidence>
<dbReference type="Pfam" id="PF00512">
    <property type="entry name" value="HisKA"/>
    <property type="match status" value="1"/>
</dbReference>
<dbReference type="GO" id="GO:0005886">
    <property type="term" value="C:plasma membrane"/>
    <property type="evidence" value="ECO:0007669"/>
    <property type="project" value="TreeGrafter"/>
</dbReference>